<evidence type="ECO:0000259" key="1">
    <source>
        <dbReference type="PROSITE" id="PS50994"/>
    </source>
</evidence>
<keyword evidence="3" id="KW-1185">Reference proteome</keyword>
<accession>A0ABM7I0U6</accession>
<evidence type="ECO:0000313" key="2">
    <source>
        <dbReference type="EMBL" id="BBX36502.1"/>
    </source>
</evidence>
<name>A0ABM7I0U6_MYCME</name>
<organism evidence="2 3">
    <name type="scientific">Mycolicibacterium mageritense</name>
    <name type="common">Mycobacterium mageritense</name>
    <dbReference type="NCBI Taxonomy" id="53462"/>
    <lineage>
        <taxon>Bacteria</taxon>
        <taxon>Bacillati</taxon>
        <taxon>Actinomycetota</taxon>
        <taxon>Actinomycetes</taxon>
        <taxon>Mycobacteriales</taxon>
        <taxon>Mycobacteriaceae</taxon>
        <taxon>Mycolicibacterium</taxon>
    </lineage>
</organism>
<dbReference type="InterPro" id="IPR051917">
    <property type="entry name" value="Transposase-Integrase"/>
</dbReference>
<protein>
    <recommendedName>
        <fullName evidence="1">Integrase catalytic domain-containing protein</fullName>
    </recommendedName>
</protein>
<dbReference type="InterPro" id="IPR001584">
    <property type="entry name" value="Integrase_cat-core"/>
</dbReference>
<dbReference type="InterPro" id="IPR036397">
    <property type="entry name" value="RNaseH_sf"/>
</dbReference>
<dbReference type="Gene3D" id="3.30.420.10">
    <property type="entry name" value="Ribonuclease H-like superfamily/Ribonuclease H"/>
    <property type="match status" value="1"/>
</dbReference>
<dbReference type="PANTHER" id="PTHR10948:SF23">
    <property type="entry name" value="TRANSPOSASE INSI FOR INSERTION SEQUENCE ELEMENT IS30A-RELATED"/>
    <property type="match status" value="1"/>
</dbReference>
<proteinExistence type="predicted"/>
<dbReference type="InterPro" id="IPR012337">
    <property type="entry name" value="RNaseH-like_sf"/>
</dbReference>
<gene>
    <name evidence="2" type="ORF">MMAGJ_57840</name>
</gene>
<dbReference type="PANTHER" id="PTHR10948">
    <property type="entry name" value="TRANSPOSASE"/>
    <property type="match status" value="1"/>
</dbReference>
<sequence length="79" mass="8950">MSSLSTSRTEYFFADPGSPWQRGTNENTNGLLRQFFRKGKDLSVYLPEDLACAEDLLNSRPRKILGWRTPNLVFATGLP</sequence>
<evidence type="ECO:0000313" key="3">
    <source>
        <dbReference type="Proteomes" id="UP000465622"/>
    </source>
</evidence>
<reference evidence="2 3" key="1">
    <citation type="journal article" date="2019" name="Emerg. Microbes Infect.">
        <title>Comprehensive subspecies identification of 175 nontuberculous mycobacteria species based on 7547 genomic profiles.</title>
        <authorList>
            <person name="Matsumoto Y."/>
            <person name="Kinjo T."/>
            <person name="Motooka D."/>
            <person name="Nabeya D."/>
            <person name="Jung N."/>
            <person name="Uechi K."/>
            <person name="Horii T."/>
            <person name="Iida T."/>
            <person name="Fujita J."/>
            <person name="Nakamura S."/>
        </authorList>
    </citation>
    <scope>NUCLEOTIDE SEQUENCE [LARGE SCALE GENOMIC DNA]</scope>
    <source>
        <strain evidence="2 3">JCM 12375</strain>
    </source>
</reference>
<dbReference type="Proteomes" id="UP000465622">
    <property type="component" value="Chromosome"/>
</dbReference>
<dbReference type="EMBL" id="AP022567">
    <property type="protein sequence ID" value="BBX36502.1"/>
    <property type="molecule type" value="Genomic_DNA"/>
</dbReference>
<dbReference type="PROSITE" id="PS50994">
    <property type="entry name" value="INTEGRASE"/>
    <property type="match status" value="1"/>
</dbReference>
<feature type="domain" description="Integrase catalytic" evidence="1">
    <location>
        <begin position="1"/>
        <end position="78"/>
    </location>
</feature>
<dbReference type="SUPFAM" id="SSF53098">
    <property type="entry name" value="Ribonuclease H-like"/>
    <property type="match status" value="1"/>
</dbReference>